<dbReference type="SMART" id="SM00776">
    <property type="entry name" value="NPCBM"/>
    <property type="match status" value="1"/>
</dbReference>
<evidence type="ECO:0000313" key="14">
    <source>
        <dbReference type="Proteomes" id="UP000326903"/>
    </source>
</evidence>
<evidence type="ECO:0000256" key="2">
    <source>
        <dbReference type="ARBA" id="ARBA00009743"/>
    </source>
</evidence>
<dbReference type="Gene3D" id="2.60.120.1060">
    <property type="entry name" value="NPCBM/NEW2 domain"/>
    <property type="match status" value="1"/>
</dbReference>
<feature type="domain" description="Glycosyl hydrolase family 98 putative carbohydrate-binding module" evidence="12">
    <location>
        <begin position="421"/>
        <end position="556"/>
    </location>
</feature>
<name>A0A5J5IDP8_9BACT</name>
<evidence type="ECO:0000256" key="4">
    <source>
        <dbReference type="ARBA" id="ARBA00022729"/>
    </source>
</evidence>
<evidence type="ECO:0000256" key="6">
    <source>
        <dbReference type="ARBA" id="ARBA00023157"/>
    </source>
</evidence>
<keyword evidence="7" id="KW-0325">Glycoprotein</keyword>
<evidence type="ECO:0000313" key="13">
    <source>
        <dbReference type="EMBL" id="KAA9036076.1"/>
    </source>
</evidence>
<dbReference type="InterPro" id="IPR013780">
    <property type="entry name" value="Glyco_hydro_b"/>
</dbReference>
<keyword evidence="10" id="KW-0624">Polysaccharide degradation</keyword>
<dbReference type="InterPro" id="IPR000111">
    <property type="entry name" value="Glyco_hydro_27/36_CS"/>
</dbReference>
<dbReference type="FunFam" id="2.60.40.1180:FF:000008">
    <property type="entry name" value="Alpha-galactosidase"/>
    <property type="match status" value="1"/>
</dbReference>
<dbReference type="SUPFAM" id="SSF49785">
    <property type="entry name" value="Galactose-binding domain-like"/>
    <property type="match status" value="1"/>
</dbReference>
<dbReference type="EC" id="3.2.1.22" evidence="11"/>
<dbReference type="InterPro" id="IPR038637">
    <property type="entry name" value="NPCBM_sf"/>
</dbReference>
<gene>
    <name evidence="13" type="ORF">FW778_19465</name>
</gene>
<sequence length="562" mass="62280">MKKVKSFSTGHLVIFCCFLLCVCSSGKIVKDDGLALTPPMGWNSWNIFQADINETKIKEIADAMVSTGMRDAGYQYLVLDDGWMASERNKEGTLYGDPEKFPSGMKSLGDYIHSKGLKFGIYECRGYLTCQKLPGSYNHEEEDMKTFASWGVDYVKLDGCYAERNKRPSDVDLSIYSAAIKKSGRPMVLSISDFGNGSWAWGAKDYAHLWRTSYDISPNMGSILYCANTSGGSGVIDSAFNGLWQFAGPGHWNDPDMLEVGNLKSVIQDQLHFSLWCILAAPLMSGTDLRKMPDSLKNILTAKEVIAVDQDPRGFQGYKVFDNGKQQVYNKPLSDGTTAVLLLNTAKENADIKVNWDQIGLQGNQRVRDLWKQKDLGYFNNFFVAKDLAQYGHLLIKVGTPGGKMIAGPKPVPVEKYTVTNVGTTWLSDIYYLMKQGGAPVKNKNYKGKEISVAGVRYKKGLGCQTNSKIMYRLNGKAHRFQAVVGIDDEYKGDATAQFKVYNGDYFGGQVLFDSGKIGKDSSVHIDINVEGVKYILLEINGKEVPADWADVKVIAKKNNAN</sequence>
<evidence type="ECO:0000256" key="3">
    <source>
        <dbReference type="ARBA" id="ARBA00022525"/>
    </source>
</evidence>
<dbReference type="Pfam" id="PF08305">
    <property type="entry name" value="NPCBM"/>
    <property type="match status" value="1"/>
</dbReference>
<evidence type="ECO:0000256" key="9">
    <source>
        <dbReference type="ARBA" id="ARBA00023295"/>
    </source>
</evidence>
<evidence type="ECO:0000256" key="7">
    <source>
        <dbReference type="ARBA" id="ARBA00023180"/>
    </source>
</evidence>
<dbReference type="Pfam" id="PF17801">
    <property type="entry name" value="Melibiase_C"/>
    <property type="match status" value="1"/>
</dbReference>
<evidence type="ECO:0000256" key="8">
    <source>
        <dbReference type="ARBA" id="ARBA00023277"/>
    </source>
</evidence>
<dbReference type="InterPro" id="IPR017853">
    <property type="entry name" value="GH"/>
</dbReference>
<dbReference type="AlphaFoldDB" id="A0A5J5IDP8"/>
<organism evidence="13 14">
    <name type="scientific">Ginsengibacter hankyongi</name>
    <dbReference type="NCBI Taxonomy" id="2607284"/>
    <lineage>
        <taxon>Bacteria</taxon>
        <taxon>Pseudomonadati</taxon>
        <taxon>Bacteroidota</taxon>
        <taxon>Chitinophagia</taxon>
        <taxon>Chitinophagales</taxon>
        <taxon>Chitinophagaceae</taxon>
        <taxon>Ginsengibacter</taxon>
    </lineage>
</organism>
<dbReference type="RefSeq" id="WP_150416543.1">
    <property type="nucleotide sequence ID" value="NZ_VYQF01000009.1"/>
</dbReference>
<keyword evidence="3" id="KW-0964">Secreted</keyword>
<evidence type="ECO:0000256" key="1">
    <source>
        <dbReference type="ARBA" id="ARBA00004613"/>
    </source>
</evidence>
<dbReference type="Gene3D" id="3.20.20.70">
    <property type="entry name" value="Aldolase class I"/>
    <property type="match status" value="1"/>
</dbReference>
<comment type="caution">
    <text evidence="13">The sequence shown here is derived from an EMBL/GenBank/DDBJ whole genome shotgun (WGS) entry which is preliminary data.</text>
</comment>
<keyword evidence="14" id="KW-1185">Reference proteome</keyword>
<evidence type="ECO:0000256" key="5">
    <source>
        <dbReference type="ARBA" id="ARBA00022801"/>
    </source>
</evidence>
<dbReference type="Proteomes" id="UP000326903">
    <property type="component" value="Unassembled WGS sequence"/>
</dbReference>
<dbReference type="CDD" id="cd14792">
    <property type="entry name" value="GH27"/>
    <property type="match status" value="1"/>
</dbReference>
<dbReference type="InterPro" id="IPR013222">
    <property type="entry name" value="Glyco_hyd_98_carb-bd"/>
</dbReference>
<dbReference type="EMBL" id="VYQF01000009">
    <property type="protein sequence ID" value="KAA9036076.1"/>
    <property type="molecule type" value="Genomic_DNA"/>
</dbReference>
<reference evidence="13 14" key="1">
    <citation type="submission" date="2019-09" db="EMBL/GenBank/DDBJ databases">
        <title>Draft genome sequence of Ginsengibacter sp. BR5-29.</title>
        <authorList>
            <person name="Im W.-T."/>
        </authorList>
    </citation>
    <scope>NUCLEOTIDE SEQUENCE [LARGE SCALE GENOMIC DNA]</scope>
    <source>
        <strain evidence="13 14">BR5-29</strain>
    </source>
</reference>
<dbReference type="GO" id="GO:0005576">
    <property type="term" value="C:extracellular region"/>
    <property type="evidence" value="ECO:0007669"/>
    <property type="project" value="UniProtKB-SubCell"/>
</dbReference>
<dbReference type="Gene3D" id="2.60.40.1180">
    <property type="entry name" value="Golgi alpha-mannosidase II"/>
    <property type="match status" value="1"/>
</dbReference>
<dbReference type="PRINTS" id="PR00740">
    <property type="entry name" value="GLHYDRLASE27"/>
</dbReference>
<accession>A0A5J5IDP8</accession>
<comment type="similarity">
    <text evidence="2 11">Belongs to the glycosyl hydrolase 27 family.</text>
</comment>
<proteinExistence type="inferred from homology"/>
<evidence type="ECO:0000256" key="11">
    <source>
        <dbReference type="RuleBase" id="RU361168"/>
    </source>
</evidence>
<evidence type="ECO:0000256" key="10">
    <source>
        <dbReference type="ARBA" id="ARBA00023326"/>
    </source>
</evidence>
<dbReference type="GO" id="GO:0004557">
    <property type="term" value="F:alpha-galactosidase activity"/>
    <property type="evidence" value="ECO:0007669"/>
    <property type="project" value="UniProtKB-EC"/>
</dbReference>
<dbReference type="Pfam" id="PF16499">
    <property type="entry name" value="Melibiase_2"/>
    <property type="match status" value="1"/>
</dbReference>
<dbReference type="InterPro" id="IPR008979">
    <property type="entry name" value="Galactose-bd-like_sf"/>
</dbReference>
<keyword evidence="4" id="KW-0732">Signal</keyword>
<dbReference type="PROSITE" id="PS00512">
    <property type="entry name" value="ALPHA_GALACTOSIDASE"/>
    <property type="match status" value="1"/>
</dbReference>
<dbReference type="PANTHER" id="PTHR11452">
    <property type="entry name" value="ALPHA-GALACTOSIDASE/ALPHA-N-ACETYLGALACTOSAMINIDASE"/>
    <property type="match status" value="1"/>
</dbReference>
<dbReference type="SUPFAM" id="SSF51445">
    <property type="entry name" value="(Trans)glycosidases"/>
    <property type="match status" value="1"/>
</dbReference>
<dbReference type="PANTHER" id="PTHR11452:SF75">
    <property type="entry name" value="ALPHA-GALACTOSIDASE MEL1"/>
    <property type="match status" value="1"/>
</dbReference>
<comment type="subcellular location">
    <subcellularLocation>
        <location evidence="1">Secreted</location>
    </subcellularLocation>
</comment>
<evidence type="ECO:0000259" key="12">
    <source>
        <dbReference type="SMART" id="SM00776"/>
    </source>
</evidence>
<keyword evidence="9 11" id="KW-0326">Glycosidase</keyword>
<dbReference type="InterPro" id="IPR013785">
    <property type="entry name" value="Aldolase_TIM"/>
</dbReference>
<keyword evidence="5 11" id="KW-0378">Hydrolase</keyword>
<dbReference type="InterPro" id="IPR002241">
    <property type="entry name" value="Glyco_hydro_27"/>
</dbReference>
<protein>
    <recommendedName>
        <fullName evidence="11">Alpha-galactosidase</fullName>
        <ecNumber evidence="11">3.2.1.22</ecNumber>
    </recommendedName>
    <alternativeName>
        <fullName evidence="11">Melibiase</fullName>
    </alternativeName>
</protein>
<keyword evidence="6 11" id="KW-1015">Disulfide bond</keyword>
<keyword evidence="8" id="KW-0119">Carbohydrate metabolism</keyword>
<dbReference type="GO" id="GO:0000272">
    <property type="term" value="P:polysaccharide catabolic process"/>
    <property type="evidence" value="ECO:0007669"/>
    <property type="project" value="UniProtKB-KW"/>
</dbReference>
<dbReference type="SUPFAM" id="SSF51011">
    <property type="entry name" value="Glycosyl hydrolase domain"/>
    <property type="match status" value="1"/>
</dbReference>
<comment type="catalytic activity">
    <reaction evidence="11">
        <text>Hydrolysis of terminal, non-reducing alpha-D-galactose residues in alpha-D-galactosides, including galactose oligosaccharides, galactomannans and galactolipids.</text>
        <dbReference type="EC" id="3.2.1.22"/>
    </reaction>
</comment>
<dbReference type="InterPro" id="IPR041233">
    <property type="entry name" value="Melibiase_C"/>
</dbReference>
<dbReference type="FunFam" id="3.20.20.70:FF:000197">
    <property type="entry name" value="Alpha-galactosidase"/>
    <property type="match status" value="1"/>
</dbReference>